<feature type="signal peptide" evidence="1">
    <location>
        <begin position="1"/>
        <end position="18"/>
    </location>
</feature>
<dbReference type="EMBL" id="JAKWFO010000004">
    <property type="protein sequence ID" value="KAI9637650.1"/>
    <property type="molecule type" value="Genomic_DNA"/>
</dbReference>
<reference evidence="2" key="1">
    <citation type="journal article" date="2022" name="G3 (Bethesda)">
        <title>High quality genome of the basidiomycete yeast Dioszegia hungarica PDD-24b-2 isolated from cloud water.</title>
        <authorList>
            <person name="Jarrige D."/>
            <person name="Haridas S."/>
            <person name="Bleykasten-Grosshans C."/>
            <person name="Joly M."/>
            <person name="Nadalig T."/>
            <person name="Sancelme M."/>
            <person name="Vuilleumier S."/>
            <person name="Grigoriev I.V."/>
            <person name="Amato P."/>
            <person name="Bringel F."/>
        </authorList>
    </citation>
    <scope>NUCLEOTIDE SEQUENCE</scope>
    <source>
        <strain evidence="2">PDD-24b-2</strain>
    </source>
</reference>
<dbReference type="PANTHER" id="PTHR34862">
    <property type="entry name" value="SPARK DOMAIN-CONTAINING PROTEIN"/>
    <property type="match status" value="1"/>
</dbReference>
<protein>
    <submittedName>
        <fullName evidence="2">Uncharacterized protein</fullName>
    </submittedName>
</protein>
<proteinExistence type="predicted"/>
<gene>
    <name evidence="2" type="ORF">MKK02DRAFT_32444</name>
</gene>
<name>A0AA38LVT0_9TREE</name>
<dbReference type="RefSeq" id="XP_052947427.1">
    <property type="nucleotide sequence ID" value="XM_053088503.1"/>
</dbReference>
<evidence type="ECO:0000256" key="1">
    <source>
        <dbReference type="SAM" id="SignalP"/>
    </source>
</evidence>
<organism evidence="2 3">
    <name type="scientific">Dioszegia hungarica</name>
    <dbReference type="NCBI Taxonomy" id="4972"/>
    <lineage>
        <taxon>Eukaryota</taxon>
        <taxon>Fungi</taxon>
        <taxon>Dikarya</taxon>
        <taxon>Basidiomycota</taxon>
        <taxon>Agaricomycotina</taxon>
        <taxon>Tremellomycetes</taxon>
        <taxon>Tremellales</taxon>
        <taxon>Bulleribasidiaceae</taxon>
        <taxon>Dioszegia</taxon>
    </lineage>
</organism>
<accession>A0AA38LVT0</accession>
<comment type="caution">
    <text evidence="2">The sequence shown here is derived from an EMBL/GenBank/DDBJ whole genome shotgun (WGS) entry which is preliminary data.</text>
</comment>
<keyword evidence="3" id="KW-1185">Reference proteome</keyword>
<dbReference type="Proteomes" id="UP001164286">
    <property type="component" value="Unassembled WGS sequence"/>
</dbReference>
<dbReference type="GeneID" id="77727708"/>
<feature type="chain" id="PRO_5041230203" evidence="1">
    <location>
        <begin position="19"/>
        <end position="321"/>
    </location>
</feature>
<dbReference type="PANTHER" id="PTHR34862:SF1">
    <property type="entry name" value="SPARK DOMAIN-CONTAINING PROTEIN"/>
    <property type="match status" value="1"/>
</dbReference>
<sequence length="321" mass="33393">MRATSAVLALAAATGALAQIPAGVTSALGKLSPSCQQTVLSMALGSELSQCLHVNELVPVIMSAISPNASFLPVMDKITSIECGQSGCSNATLISAAQQIGVGCATDLQQYNITNGTLRTIMAQYPLAREVVCLQTRTPFNGTNAPIPLTNPPYNITNGTAYCTTSLLTQLSAKVGQNISVPLFMDLYSSYQNGTLGNYAKLFNATDLCNDCIFGAADLIGVAYPGVGNVTLSSVGLKNVTLNSVSVSNVTIAQALNTTCAGQGYAWTYNGTLPSTIRLGAYNSTTSFNITAGAITTVGKNSSTPIRRNVANIKARWIGEQ</sequence>
<dbReference type="AlphaFoldDB" id="A0AA38LVT0"/>
<evidence type="ECO:0000313" key="3">
    <source>
        <dbReference type="Proteomes" id="UP001164286"/>
    </source>
</evidence>
<evidence type="ECO:0000313" key="2">
    <source>
        <dbReference type="EMBL" id="KAI9637650.1"/>
    </source>
</evidence>
<keyword evidence="1" id="KW-0732">Signal</keyword>